<dbReference type="Proteomes" id="UP000192342">
    <property type="component" value="Unassembled WGS sequence"/>
</dbReference>
<keyword evidence="1" id="KW-0472">Membrane</keyword>
<comment type="caution">
    <text evidence="2">The sequence shown here is derived from an EMBL/GenBank/DDBJ whole genome shotgun (WGS) entry which is preliminary data.</text>
</comment>
<accession>A0A1Y1SJ70</accession>
<feature type="transmembrane region" description="Helical" evidence="1">
    <location>
        <begin position="127"/>
        <end position="148"/>
    </location>
</feature>
<name>A0A1Y1SJ70_9GAMM</name>
<keyword evidence="1" id="KW-1133">Transmembrane helix</keyword>
<feature type="transmembrane region" description="Helical" evidence="1">
    <location>
        <begin position="154"/>
        <end position="176"/>
    </location>
</feature>
<evidence type="ECO:0000256" key="1">
    <source>
        <dbReference type="SAM" id="Phobius"/>
    </source>
</evidence>
<keyword evidence="1" id="KW-0812">Transmembrane</keyword>
<dbReference type="EMBL" id="AQQV01000001">
    <property type="protein sequence ID" value="ORE89450.1"/>
    <property type="molecule type" value="Genomic_DNA"/>
</dbReference>
<feature type="transmembrane region" description="Helical" evidence="1">
    <location>
        <begin position="21"/>
        <end position="38"/>
    </location>
</feature>
<evidence type="ECO:0000313" key="3">
    <source>
        <dbReference type="Proteomes" id="UP000192342"/>
    </source>
</evidence>
<gene>
    <name evidence="2" type="ORF">ATO7_06205</name>
</gene>
<protein>
    <submittedName>
        <fullName evidence="2">Uncharacterized protein</fullName>
    </submittedName>
</protein>
<proteinExistence type="predicted"/>
<evidence type="ECO:0000313" key="2">
    <source>
        <dbReference type="EMBL" id="ORE89450.1"/>
    </source>
</evidence>
<keyword evidence="3" id="KW-1185">Reference proteome</keyword>
<sequence>MYLSLGEGERHFNSLESKYRTLASTWLLAMFVGIGFIFTRPEVSSQFDPYLVSAAAGIVACVGLLLLWNIDIRVCHQLLDAHFVQALVLERDHDWLPPIRTKMVFSQYVDPEHVRPDGGVMRRIKMFYVGMVGAPSLVASVSLVSHIASTSDNLCLLVGISVIAFLAACIAPVYVWKNSKSPLLGGYISTHKASAIARLKAELHAD</sequence>
<reference evidence="2 3" key="1">
    <citation type="submission" date="2013-04" db="EMBL/GenBank/DDBJ databases">
        <title>Oceanococcus atlanticus 22II-S10r2 Genome Sequencing.</title>
        <authorList>
            <person name="Lai Q."/>
            <person name="Li G."/>
            <person name="Shao Z."/>
        </authorList>
    </citation>
    <scope>NUCLEOTIDE SEQUENCE [LARGE SCALE GENOMIC DNA]</scope>
    <source>
        <strain evidence="2 3">22II-S10r2</strain>
    </source>
</reference>
<dbReference type="AlphaFoldDB" id="A0A1Y1SJ70"/>
<feature type="transmembrane region" description="Helical" evidence="1">
    <location>
        <begin position="50"/>
        <end position="68"/>
    </location>
</feature>
<organism evidence="2 3">
    <name type="scientific">Oceanococcus atlanticus</name>
    <dbReference type="NCBI Taxonomy" id="1317117"/>
    <lineage>
        <taxon>Bacteria</taxon>
        <taxon>Pseudomonadati</taxon>
        <taxon>Pseudomonadota</taxon>
        <taxon>Gammaproteobacteria</taxon>
        <taxon>Chromatiales</taxon>
        <taxon>Oceanococcaceae</taxon>
        <taxon>Oceanococcus</taxon>
    </lineage>
</organism>